<reference evidence="16" key="2">
    <citation type="submission" date="2025-09" db="UniProtKB">
        <authorList>
            <consortium name="Ensembl"/>
        </authorList>
    </citation>
    <scope>IDENTIFICATION</scope>
</reference>
<dbReference type="Pfam" id="PF01017">
    <property type="entry name" value="STAT_alpha"/>
    <property type="match status" value="1"/>
</dbReference>
<dbReference type="FunFam" id="1.10.238.10:FF:000029">
    <property type="entry name" value="Signal transducer and transcription activator 6"/>
    <property type="match status" value="1"/>
</dbReference>
<dbReference type="Gene3D" id="2.60.40.630">
    <property type="entry name" value="STAT transcription factor, DNA-binding domain"/>
    <property type="match status" value="1"/>
</dbReference>
<dbReference type="GO" id="GO:0005634">
    <property type="term" value="C:nucleus"/>
    <property type="evidence" value="ECO:0007669"/>
    <property type="project" value="UniProtKB-SubCell"/>
</dbReference>
<sequence length="744" mass="85732">MAQWSEMTILLTGMHENTVTNLYPPNLFPIEARHYLASWIEEQSWDDFSLENTEQEARAKALLGQILQLLQVVSQQNVSNIVEKMKLMQTCRSLVDKPALEFAVMMKNILWKERILIKEYKYKECKTSPEEEAMNQLNEKVAQVQALRKRINTMQEEYNWDKQNFEIKKASLTPNEVTKETKKELESLVMKIKQAQFEMQRLSRERFEVLKDCVDNLARCQEEFFNKLTVWKSEQHKSLIGFPFMDDLSPLQTRAEQLFAVNSNLNQEVSLIPEHIQDIRERLHKLLQLLLQSSFVVERQPPQVIKTQSKFSATVRYLLGEKLAPGKPVQVTADIVNEQQARSMTIEQSENVGELINNTSVMDKNTATRTTNATFRNMSIKKIKRADRKGAESVTEEKFALLFTAKISISTNDAFFVVKIISQPVVVIVHGSQDNNALATIIWDSAFSEPDRLPFVVPDRVPWKMMVETLDNKFCLDVQTNHHLNAFNKHFLAQKIFDRPDYADDFSNMMVSWCQFNKEILAQRNFTFWQWFEGAMDLTKKHLRPYWSDGLIFGFIGKQHIQHVLKQCTDGTFLLRFSDSEIGAITIAYVTYENGMTMFKNLQPFTKRDLEIRCLGDRIRDINDITYLYPNLSKNEAFKKFYTGRPQATNSGYIPVSLQTKVGPELEVPSTDDDNYSIPSLSPPLDDLGLPIVSELTDMDSNSMEQFGEAMGALQIPDSDSPNGAGFLEPNPPMDYEFFNHLAC</sequence>
<accession>A0A3Q2UQQ0</accession>
<dbReference type="Ensembl" id="ENSFHET00000030479.1">
    <property type="protein sequence ID" value="ENSFHEP00000034866.1"/>
    <property type="gene ID" value="ENSFHEG00000022815.1"/>
</dbReference>
<evidence type="ECO:0000256" key="4">
    <source>
        <dbReference type="ARBA" id="ARBA00022490"/>
    </source>
</evidence>
<dbReference type="SUPFAM" id="SSF49417">
    <property type="entry name" value="p53-like transcription factors"/>
    <property type="match status" value="1"/>
</dbReference>
<evidence type="ECO:0000256" key="9">
    <source>
        <dbReference type="ARBA" id="ARBA00023159"/>
    </source>
</evidence>
<keyword evidence="7 13" id="KW-0805">Transcription regulation</keyword>
<comment type="similarity">
    <text evidence="3 13">Belongs to the transcription factor STAT family.</text>
</comment>
<dbReference type="CTD" id="6778"/>
<feature type="domain" description="SH2" evidence="15">
    <location>
        <begin position="547"/>
        <end position="638"/>
    </location>
</feature>
<dbReference type="FunFam" id="2.60.40.630:FF:000003">
    <property type="entry name" value="Signal transducer and transcription activator 6"/>
    <property type="match status" value="1"/>
</dbReference>
<dbReference type="GeneTree" id="ENSGT01080000257420"/>
<dbReference type="Gene3D" id="3.30.505.10">
    <property type="entry name" value="SH2 domain"/>
    <property type="match status" value="1"/>
</dbReference>
<keyword evidence="11 13" id="KW-0539">Nucleus</keyword>
<dbReference type="Proteomes" id="UP000265000">
    <property type="component" value="Unplaced"/>
</dbReference>
<dbReference type="SUPFAM" id="SSF55550">
    <property type="entry name" value="SH2 domain"/>
    <property type="match status" value="1"/>
</dbReference>
<evidence type="ECO:0000313" key="17">
    <source>
        <dbReference type="Proteomes" id="UP000265000"/>
    </source>
</evidence>
<dbReference type="InterPro" id="IPR013799">
    <property type="entry name" value="STAT_TF_prot_interaction"/>
</dbReference>
<dbReference type="GO" id="GO:0001228">
    <property type="term" value="F:DNA-binding transcription activator activity, RNA polymerase II-specific"/>
    <property type="evidence" value="ECO:0007669"/>
    <property type="project" value="UniProtKB-ARBA"/>
</dbReference>
<evidence type="ECO:0000256" key="7">
    <source>
        <dbReference type="ARBA" id="ARBA00023015"/>
    </source>
</evidence>
<evidence type="ECO:0000256" key="2">
    <source>
        <dbReference type="ARBA" id="ARBA00004496"/>
    </source>
</evidence>
<dbReference type="Pfam" id="PF21354">
    <property type="entry name" value="STAT_linker"/>
    <property type="match status" value="1"/>
</dbReference>
<dbReference type="OrthoDB" id="19300at2759"/>
<evidence type="ECO:0000256" key="13">
    <source>
        <dbReference type="RuleBase" id="RU046415"/>
    </source>
</evidence>
<dbReference type="Pfam" id="PF02864">
    <property type="entry name" value="STAT_bind"/>
    <property type="match status" value="1"/>
</dbReference>
<organism evidence="16 17">
    <name type="scientific">Fundulus heteroclitus</name>
    <name type="common">Killifish</name>
    <name type="synonym">Mummichog</name>
    <dbReference type="NCBI Taxonomy" id="8078"/>
    <lineage>
        <taxon>Eukaryota</taxon>
        <taxon>Metazoa</taxon>
        <taxon>Chordata</taxon>
        <taxon>Craniata</taxon>
        <taxon>Vertebrata</taxon>
        <taxon>Euteleostomi</taxon>
        <taxon>Actinopterygii</taxon>
        <taxon>Neopterygii</taxon>
        <taxon>Teleostei</taxon>
        <taxon>Neoteleostei</taxon>
        <taxon>Acanthomorphata</taxon>
        <taxon>Ovalentaria</taxon>
        <taxon>Atherinomorphae</taxon>
        <taxon>Cyprinodontiformes</taxon>
        <taxon>Fundulidae</taxon>
        <taxon>Fundulus</taxon>
    </lineage>
</organism>
<evidence type="ECO:0000256" key="11">
    <source>
        <dbReference type="ARBA" id="ARBA00023242"/>
    </source>
</evidence>
<dbReference type="RefSeq" id="XP_035993278.1">
    <property type="nucleotide sequence ID" value="XM_036137385.1"/>
</dbReference>
<dbReference type="InterPro" id="IPR013800">
    <property type="entry name" value="STAT_TF_alpha"/>
</dbReference>
<dbReference type="PROSITE" id="PS50001">
    <property type="entry name" value="SH2"/>
    <property type="match status" value="1"/>
</dbReference>
<dbReference type="GO" id="GO:0000977">
    <property type="term" value="F:RNA polymerase II transcription regulatory region sequence-specific DNA binding"/>
    <property type="evidence" value="ECO:0007669"/>
    <property type="project" value="UniProtKB-ARBA"/>
</dbReference>
<evidence type="ECO:0000256" key="1">
    <source>
        <dbReference type="ARBA" id="ARBA00004123"/>
    </source>
</evidence>
<dbReference type="InterPro" id="IPR012345">
    <property type="entry name" value="STAT_TF_DNA-bd_N"/>
</dbReference>
<dbReference type="GO" id="GO:0005737">
    <property type="term" value="C:cytoplasm"/>
    <property type="evidence" value="ECO:0007669"/>
    <property type="project" value="UniProtKB-SubCell"/>
</dbReference>
<dbReference type="InterPro" id="IPR036860">
    <property type="entry name" value="SH2_dom_sf"/>
</dbReference>
<dbReference type="Pfam" id="PF00017">
    <property type="entry name" value="SH2"/>
    <property type="match status" value="1"/>
</dbReference>
<dbReference type="SUPFAM" id="SSF48092">
    <property type="entry name" value="Transcription factor STAT-4 N-domain"/>
    <property type="match status" value="1"/>
</dbReference>
<evidence type="ECO:0000259" key="15">
    <source>
        <dbReference type="PROSITE" id="PS50001"/>
    </source>
</evidence>
<dbReference type="STRING" id="8078.ENSFHEP00000034866"/>
<dbReference type="Gene3D" id="1.10.532.10">
    <property type="entry name" value="STAT transcription factor, N-terminal domain"/>
    <property type="match status" value="1"/>
</dbReference>
<dbReference type="InterPro" id="IPR000980">
    <property type="entry name" value="SH2"/>
</dbReference>
<dbReference type="InterPro" id="IPR008967">
    <property type="entry name" value="p53-like_TF_DNA-bd_sf"/>
</dbReference>
<feature type="coiled-coil region" evidence="14">
    <location>
        <begin position="130"/>
        <end position="157"/>
    </location>
</feature>
<dbReference type="GeneID" id="105928944"/>
<dbReference type="Gene3D" id="1.10.238.10">
    <property type="entry name" value="EF-hand"/>
    <property type="match status" value="1"/>
</dbReference>
<dbReference type="Gene3D" id="1.20.1050.20">
    <property type="entry name" value="STAT transcription factor, all-alpha domain"/>
    <property type="match status" value="1"/>
</dbReference>
<dbReference type="InterPro" id="IPR015988">
    <property type="entry name" value="STAT_TF_CC"/>
</dbReference>
<keyword evidence="10 13" id="KW-0804">Transcription</keyword>
<dbReference type="InterPro" id="IPR048988">
    <property type="entry name" value="STAT_linker"/>
</dbReference>
<evidence type="ECO:0000256" key="6">
    <source>
        <dbReference type="ARBA" id="ARBA00022999"/>
    </source>
</evidence>
<evidence type="ECO:0000256" key="12">
    <source>
        <dbReference type="PROSITE-ProRule" id="PRU00191"/>
    </source>
</evidence>
<keyword evidence="14" id="KW-0175">Coiled coil</keyword>
<keyword evidence="6 12" id="KW-0727">SH2 domain</keyword>
<reference evidence="16" key="1">
    <citation type="submission" date="2025-08" db="UniProtKB">
        <authorList>
            <consortium name="Ensembl"/>
        </authorList>
    </citation>
    <scope>IDENTIFICATION</scope>
</reference>
<name>A0A3Q2UQQ0_FUNHE</name>
<evidence type="ECO:0000256" key="3">
    <source>
        <dbReference type="ARBA" id="ARBA00005586"/>
    </source>
</evidence>
<protein>
    <recommendedName>
        <fullName evidence="13">Signal transducer and activator of transcription</fullName>
    </recommendedName>
</protein>
<dbReference type="AlphaFoldDB" id="A0A3Q2UQQ0"/>
<evidence type="ECO:0000256" key="8">
    <source>
        <dbReference type="ARBA" id="ARBA00023125"/>
    </source>
</evidence>
<dbReference type="InterPro" id="IPR001217">
    <property type="entry name" value="STAT"/>
</dbReference>
<dbReference type="GO" id="GO:0045087">
    <property type="term" value="P:innate immune response"/>
    <property type="evidence" value="ECO:0007669"/>
    <property type="project" value="Ensembl"/>
</dbReference>
<dbReference type="GO" id="GO:0002432">
    <property type="term" value="P:granuloma formation"/>
    <property type="evidence" value="ECO:0007669"/>
    <property type="project" value="Ensembl"/>
</dbReference>
<evidence type="ECO:0000313" key="16">
    <source>
        <dbReference type="Ensembl" id="ENSFHEP00000034866.1"/>
    </source>
</evidence>
<keyword evidence="17" id="KW-1185">Reference proteome</keyword>
<dbReference type="GO" id="GO:0007166">
    <property type="term" value="P:cell surface receptor signaling pathway"/>
    <property type="evidence" value="ECO:0007669"/>
    <property type="project" value="UniProtKB-ARBA"/>
</dbReference>
<dbReference type="InterPro" id="IPR013801">
    <property type="entry name" value="STAT_TF_DNA-bd"/>
</dbReference>
<dbReference type="Pfam" id="PF02865">
    <property type="entry name" value="STAT_int"/>
    <property type="match status" value="1"/>
</dbReference>
<dbReference type="PANTHER" id="PTHR11801">
    <property type="entry name" value="SIGNAL TRANSDUCER AND ACTIVATOR OF TRANSCRIPTION"/>
    <property type="match status" value="1"/>
</dbReference>
<keyword evidence="4 13" id="KW-0963">Cytoplasm</keyword>
<dbReference type="FunFam" id="3.30.505.10:FF:000126">
    <property type="entry name" value="Signal transducer and activator of transcription"/>
    <property type="match status" value="1"/>
</dbReference>
<evidence type="ECO:0000256" key="14">
    <source>
        <dbReference type="SAM" id="Coils"/>
    </source>
</evidence>
<comment type="subcellular location">
    <subcellularLocation>
        <location evidence="2 13">Cytoplasm</location>
    </subcellularLocation>
    <subcellularLocation>
        <location evidence="1 13">Nucleus</location>
    </subcellularLocation>
</comment>
<proteinExistence type="inferred from homology"/>
<dbReference type="InterPro" id="IPR036535">
    <property type="entry name" value="STAT_N_sf"/>
</dbReference>
<dbReference type="SMART" id="SM00964">
    <property type="entry name" value="STAT_int"/>
    <property type="match status" value="1"/>
</dbReference>
<evidence type="ECO:0000256" key="5">
    <source>
        <dbReference type="ARBA" id="ARBA00022553"/>
    </source>
</evidence>
<keyword evidence="5 13" id="KW-0597">Phosphoprotein</keyword>
<evidence type="ECO:0000256" key="10">
    <source>
        <dbReference type="ARBA" id="ARBA00023163"/>
    </source>
</evidence>
<dbReference type="SUPFAM" id="SSF47655">
    <property type="entry name" value="STAT"/>
    <property type="match status" value="1"/>
</dbReference>
<keyword evidence="8 13" id="KW-0238">DNA-binding</keyword>
<keyword evidence="9 13" id="KW-0010">Activator</keyword>